<dbReference type="AlphaFoldDB" id="A0A1Z5T460"/>
<dbReference type="VEuPathDB" id="FungiDB:BTJ68_08698"/>
<feature type="compositionally biased region" description="Low complexity" evidence="2">
    <location>
        <begin position="32"/>
        <end position="41"/>
    </location>
</feature>
<feature type="region of interest" description="Disordered" evidence="2">
    <location>
        <begin position="1"/>
        <end position="46"/>
    </location>
</feature>
<organism evidence="3 4">
    <name type="scientific">Hortaea werneckii EXF-2000</name>
    <dbReference type="NCBI Taxonomy" id="1157616"/>
    <lineage>
        <taxon>Eukaryota</taxon>
        <taxon>Fungi</taxon>
        <taxon>Dikarya</taxon>
        <taxon>Ascomycota</taxon>
        <taxon>Pezizomycotina</taxon>
        <taxon>Dothideomycetes</taxon>
        <taxon>Dothideomycetidae</taxon>
        <taxon>Mycosphaerellales</taxon>
        <taxon>Teratosphaeriaceae</taxon>
        <taxon>Hortaea</taxon>
    </lineage>
</organism>
<dbReference type="InParanoid" id="A0A1Z5T460"/>
<proteinExistence type="predicted"/>
<reference evidence="3 4" key="1">
    <citation type="submission" date="2017-01" db="EMBL/GenBank/DDBJ databases">
        <title>The recent genome duplication of the halophilic yeast Hortaea werneckii: insights from long-read sequencing.</title>
        <authorList>
            <person name="Sinha S."/>
            <person name="Flibotte S."/>
            <person name="Neira M."/>
            <person name="Lenassi M."/>
            <person name="Gostincar C."/>
            <person name="Stajich J.E."/>
            <person name="Nislow C.E."/>
        </authorList>
    </citation>
    <scope>NUCLEOTIDE SEQUENCE [LARGE SCALE GENOMIC DNA]</scope>
    <source>
        <strain evidence="3 4">EXF-2000</strain>
    </source>
</reference>
<keyword evidence="1" id="KW-0175">Coiled coil</keyword>
<dbReference type="SUPFAM" id="SSF69989">
    <property type="entry name" value="C-terminal domain of PLC-beta"/>
    <property type="match status" value="1"/>
</dbReference>
<evidence type="ECO:0000313" key="4">
    <source>
        <dbReference type="Proteomes" id="UP000194280"/>
    </source>
</evidence>
<evidence type="ECO:0000313" key="3">
    <source>
        <dbReference type="EMBL" id="OTA30792.1"/>
    </source>
</evidence>
<feature type="coiled-coil region" evidence="1">
    <location>
        <begin position="373"/>
        <end position="419"/>
    </location>
</feature>
<name>A0A1Z5T460_HORWE</name>
<protein>
    <submittedName>
        <fullName evidence="3">Uncharacterized protein</fullName>
    </submittedName>
</protein>
<evidence type="ECO:0000256" key="1">
    <source>
        <dbReference type="SAM" id="Coils"/>
    </source>
</evidence>
<dbReference type="OrthoDB" id="3883941at2759"/>
<gene>
    <name evidence="3" type="ORF">BTJ68_08698</name>
</gene>
<comment type="caution">
    <text evidence="3">The sequence shown here is derived from an EMBL/GenBank/DDBJ whole genome shotgun (WGS) entry which is preliminary data.</text>
</comment>
<dbReference type="STRING" id="1157616.A0A1Z5T460"/>
<keyword evidence="4" id="KW-1185">Reference proteome</keyword>
<accession>A0A1Z5T460</accession>
<dbReference type="EMBL" id="MUNK01000130">
    <property type="protein sequence ID" value="OTA30792.1"/>
    <property type="molecule type" value="Genomic_DNA"/>
</dbReference>
<dbReference type="Proteomes" id="UP000194280">
    <property type="component" value="Unassembled WGS sequence"/>
</dbReference>
<evidence type="ECO:0000256" key="2">
    <source>
        <dbReference type="SAM" id="MobiDB-lite"/>
    </source>
</evidence>
<sequence>MLSRSAIRSTRVARAAKPSNRVPVRRNVRFQSTESSGSSSSNGGGIGGMSPTASAALIGFGASTVTFYAYYQATGLSTAVKTAKQAKSYVDDSVKQLKSQFKEVTPDNPNEVIQALRETANKYARWLPGGREYVDKAFDDLEKIRQQHGGEVDNIVREAYGELRDASKQGMNLEMLGNVWEILQKHLRRLSGLAVNAGQAILDNHPQLKQQFGDSFDQLKQLGDKAGPQAQQIVNDTWSQISQILSGGFKLDTFDQIKKLVDQRTDEVKQMGDEAWQKGYEYIKPMLGKNDKVKQLVEENKDALKQGNVGETVQKVQNAISSGNVQDFESYVQQAKQKAQQYTSGASLTSLASTDFGKWLDMVPNGSKILSGLQKYKDVAQQHGQEAEQLAKDTLNDVLSVLDKRADQLEDVAKKAKDNAQSK</sequence>